<comment type="caution">
    <text evidence="3">The sequence shown here is derived from an EMBL/GenBank/DDBJ whole genome shotgun (WGS) entry which is preliminary data.</text>
</comment>
<feature type="region of interest" description="Disordered" evidence="1">
    <location>
        <begin position="78"/>
        <end position="97"/>
    </location>
</feature>
<accession>A0A4C1ZMJ9</accession>
<dbReference type="EMBL" id="BGZK01002021">
    <property type="protein sequence ID" value="GBP89706.1"/>
    <property type="molecule type" value="Genomic_DNA"/>
</dbReference>
<keyword evidence="3" id="KW-0695">RNA-directed DNA polymerase</keyword>
<evidence type="ECO:0000313" key="3">
    <source>
        <dbReference type="EMBL" id="GBP89706.1"/>
    </source>
</evidence>
<keyword evidence="3" id="KW-0548">Nucleotidyltransferase</keyword>
<keyword evidence="2" id="KW-1133">Transmembrane helix</keyword>
<feature type="compositionally biased region" description="Low complexity" evidence="1">
    <location>
        <begin position="81"/>
        <end position="93"/>
    </location>
</feature>
<reference evidence="3 4" key="1">
    <citation type="journal article" date="2019" name="Commun. Biol.">
        <title>The bagworm genome reveals a unique fibroin gene that provides high tensile strength.</title>
        <authorList>
            <person name="Kono N."/>
            <person name="Nakamura H."/>
            <person name="Ohtoshi R."/>
            <person name="Tomita M."/>
            <person name="Numata K."/>
            <person name="Arakawa K."/>
        </authorList>
    </citation>
    <scope>NUCLEOTIDE SEQUENCE [LARGE SCALE GENOMIC DNA]</scope>
</reference>
<evidence type="ECO:0000256" key="2">
    <source>
        <dbReference type="SAM" id="Phobius"/>
    </source>
</evidence>
<keyword evidence="4" id="KW-1185">Reference proteome</keyword>
<keyword evidence="2" id="KW-0812">Transmembrane</keyword>
<feature type="transmembrane region" description="Helical" evidence="2">
    <location>
        <begin position="37"/>
        <end position="58"/>
    </location>
</feature>
<gene>
    <name evidence="3" type="primary">RTase</name>
    <name evidence="3" type="ORF">EVAR_21316_1</name>
</gene>
<evidence type="ECO:0000313" key="4">
    <source>
        <dbReference type="Proteomes" id="UP000299102"/>
    </source>
</evidence>
<sequence>MSRTDASGTSLAKRQPLTGQTKCIYERCPFKKASNNWFLKLLPPNLILLLVAIFYTFINKAIFPGLWKQADIVGFTKPRKPQSNPSNYNPSSSFKDTSLRSSHSYTHLDTELWNIYTRSSLDAPPPKPTPALFLNVAKAFNKFGYNGLIYKLHKLGLSD</sequence>
<dbReference type="Proteomes" id="UP000299102">
    <property type="component" value="Unassembled WGS sequence"/>
</dbReference>
<dbReference type="GO" id="GO:0003964">
    <property type="term" value="F:RNA-directed DNA polymerase activity"/>
    <property type="evidence" value="ECO:0007669"/>
    <property type="project" value="UniProtKB-KW"/>
</dbReference>
<organism evidence="3 4">
    <name type="scientific">Eumeta variegata</name>
    <name type="common">Bagworm moth</name>
    <name type="synonym">Eumeta japonica</name>
    <dbReference type="NCBI Taxonomy" id="151549"/>
    <lineage>
        <taxon>Eukaryota</taxon>
        <taxon>Metazoa</taxon>
        <taxon>Ecdysozoa</taxon>
        <taxon>Arthropoda</taxon>
        <taxon>Hexapoda</taxon>
        <taxon>Insecta</taxon>
        <taxon>Pterygota</taxon>
        <taxon>Neoptera</taxon>
        <taxon>Endopterygota</taxon>
        <taxon>Lepidoptera</taxon>
        <taxon>Glossata</taxon>
        <taxon>Ditrysia</taxon>
        <taxon>Tineoidea</taxon>
        <taxon>Psychidae</taxon>
        <taxon>Oiketicinae</taxon>
        <taxon>Eumeta</taxon>
    </lineage>
</organism>
<protein>
    <submittedName>
        <fullName evidence="3">Probable RNA-directed DNA polymerase from transposon BS</fullName>
    </submittedName>
</protein>
<dbReference type="AlphaFoldDB" id="A0A4C1ZMJ9"/>
<keyword evidence="2" id="KW-0472">Membrane</keyword>
<proteinExistence type="predicted"/>
<keyword evidence="3" id="KW-0808">Transferase</keyword>
<evidence type="ECO:0000256" key="1">
    <source>
        <dbReference type="SAM" id="MobiDB-lite"/>
    </source>
</evidence>
<name>A0A4C1ZMJ9_EUMVA</name>